<name>A0AAI8YQZ6_9PEZI</name>
<dbReference type="EMBL" id="CAUWAG010000020">
    <property type="protein sequence ID" value="CAJ2514046.1"/>
    <property type="molecule type" value="Genomic_DNA"/>
</dbReference>
<sequence length="92" mass="10017">MAATRTECPRTSPDTRPREPQFSNCLSPLAGLQFFFTDAVLAVCLPGRPRFMDIASKQTAEDLDEDGRCVTAPNRIGFDVCSIEPGGRSRPG</sequence>
<reference evidence="2" key="1">
    <citation type="submission" date="2023-10" db="EMBL/GenBank/DDBJ databases">
        <authorList>
            <person name="Hackl T."/>
        </authorList>
    </citation>
    <scope>NUCLEOTIDE SEQUENCE</scope>
</reference>
<accession>A0AAI8YQZ6</accession>
<keyword evidence="3" id="KW-1185">Reference proteome</keyword>
<dbReference type="Proteomes" id="UP001295740">
    <property type="component" value="Unassembled WGS sequence"/>
</dbReference>
<evidence type="ECO:0000313" key="3">
    <source>
        <dbReference type="Proteomes" id="UP001295740"/>
    </source>
</evidence>
<comment type="caution">
    <text evidence="2">The sequence shown here is derived from an EMBL/GenBank/DDBJ whole genome shotgun (WGS) entry which is preliminary data.</text>
</comment>
<proteinExistence type="predicted"/>
<feature type="region of interest" description="Disordered" evidence="1">
    <location>
        <begin position="1"/>
        <end position="21"/>
    </location>
</feature>
<dbReference type="AlphaFoldDB" id="A0AAI8YQZ6"/>
<gene>
    <name evidence="2" type="ORF">KHLLAP_LOCUS14514</name>
</gene>
<organism evidence="2 3">
    <name type="scientific">Anthostomella pinea</name>
    <dbReference type="NCBI Taxonomy" id="933095"/>
    <lineage>
        <taxon>Eukaryota</taxon>
        <taxon>Fungi</taxon>
        <taxon>Dikarya</taxon>
        <taxon>Ascomycota</taxon>
        <taxon>Pezizomycotina</taxon>
        <taxon>Sordariomycetes</taxon>
        <taxon>Xylariomycetidae</taxon>
        <taxon>Xylariales</taxon>
        <taxon>Xylariaceae</taxon>
        <taxon>Anthostomella</taxon>
    </lineage>
</organism>
<evidence type="ECO:0000313" key="2">
    <source>
        <dbReference type="EMBL" id="CAJ2514046.1"/>
    </source>
</evidence>
<protein>
    <submittedName>
        <fullName evidence="2">Uu.00g021650.m01.CDS01</fullName>
    </submittedName>
</protein>
<evidence type="ECO:0000256" key="1">
    <source>
        <dbReference type="SAM" id="MobiDB-lite"/>
    </source>
</evidence>